<keyword evidence="2" id="KW-1133">Transmembrane helix</keyword>
<dbReference type="PROSITE" id="PS50924">
    <property type="entry name" value="MHYT"/>
    <property type="match status" value="1"/>
</dbReference>
<dbReference type="Pfam" id="PF03707">
    <property type="entry name" value="MHYT"/>
    <property type="match status" value="2"/>
</dbReference>
<evidence type="ECO:0000256" key="2">
    <source>
        <dbReference type="SAM" id="Phobius"/>
    </source>
</evidence>
<feature type="domain" description="MHYT" evidence="3">
    <location>
        <begin position="27"/>
        <end position="268"/>
    </location>
</feature>
<dbReference type="AlphaFoldDB" id="A0A2R5GGN7"/>
<name>A0A2R5GGN7_9STRA</name>
<feature type="transmembrane region" description="Helical" evidence="2">
    <location>
        <begin position="175"/>
        <end position="197"/>
    </location>
</feature>
<proteinExistence type="predicted"/>
<feature type="transmembrane region" description="Helical" evidence="2">
    <location>
        <begin position="29"/>
        <end position="53"/>
    </location>
</feature>
<evidence type="ECO:0000313" key="4">
    <source>
        <dbReference type="EMBL" id="GBG27823.1"/>
    </source>
</evidence>
<feature type="transmembrane region" description="Helical" evidence="2">
    <location>
        <begin position="109"/>
        <end position="130"/>
    </location>
</feature>
<feature type="transmembrane region" description="Helical" evidence="2">
    <location>
        <begin position="285"/>
        <end position="308"/>
    </location>
</feature>
<feature type="region of interest" description="Disordered" evidence="1">
    <location>
        <begin position="361"/>
        <end position="412"/>
    </location>
</feature>
<dbReference type="InParanoid" id="A0A2R5GGN7"/>
<dbReference type="OrthoDB" id="163408at2759"/>
<gene>
    <name evidence="4" type="ORF">FCC1311_040462</name>
</gene>
<keyword evidence="2" id="KW-0812">Transmembrane</keyword>
<evidence type="ECO:0000259" key="3">
    <source>
        <dbReference type="PROSITE" id="PS50924"/>
    </source>
</evidence>
<feature type="transmembrane region" description="Helical" evidence="2">
    <location>
        <begin position="65"/>
        <end position="89"/>
    </location>
</feature>
<feature type="compositionally biased region" description="Low complexity" evidence="1">
    <location>
        <begin position="401"/>
        <end position="412"/>
    </location>
</feature>
<dbReference type="PANTHER" id="PTHR35152:SF1">
    <property type="entry name" value="DOMAIN SIGNALLING PROTEIN, PUTATIVE (AFU_ORTHOLOGUE AFUA_5G11310)-RELATED"/>
    <property type="match status" value="1"/>
</dbReference>
<keyword evidence="5" id="KW-1185">Reference proteome</keyword>
<keyword evidence="2" id="KW-0472">Membrane</keyword>
<dbReference type="Proteomes" id="UP000241890">
    <property type="component" value="Unassembled WGS sequence"/>
</dbReference>
<feature type="transmembrane region" description="Helical" evidence="2">
    <location>
        <begin position="242"/>
        <end position="265"/>
    </location>
</feature>
<accession>A0A2R5GGN7</accession>
<protein>
    <recommendedName>
        <fullName evidence="3">MHYT domain-containing protein</fullName>
    </recommendedName>
</protein>
<dbReference type="PANTHER" id="PTHR35152">
    <property type="entry name" value="DOMAIN SIGNALLING PROTEIN, PUTATIVE (AFU_ORTHOLOGUE AFUA_5G11310)-RELATED"/>
    <property type="match status" value="1"/>
</dbReference>
<comment type="caution">
    <text evidence="4">The sequence shown here is derived from an EMBL/GenBank/DDBJ whole genome shotgun (WGS) entry which is preliminary data.</text>
</comment>
<dbReference type="EMBL" id="BEYU01000036">
    <property type="protein sequence ID" value="GBG27823.1"/>
    <property type="molecule type" value="Genomic_DNA"/>
</dbReference>
<evidence type="ECO:0000256" key="1">
    <source>
        <dbReference type="SAM" id="MobiDB-lite"/>
    </source>
</evidence>
<dbReference type="InterPro" id="IPR005330">
    <property type="entry name" value="MHYT_dom"/>
</dbReference>
<feature type="transmembrane region" description="Helical" evidence="2">
    <location>
        <begin position="209"/>
        <end position="230"/>
    </location>
</feature>
<sequence>MTDHNHTAVYQLLHNSVADEYELDGTFNAGLLVASASVSIMGAWGGVNIMEAFRTEKRKFSRQVLLLTFGFVVGGVSIWAMHFIGMNAFELHFDTADEENIVLPVRYDLGLTFMSFICAALLVYVGAYVASTDVFFGSSSEEAVSALQSMIELKKLMKVGKRIKFLALFKRPQRLIAGGVIAGAGVGVMHFEGMSAVVQQGFVIEWDPAMIVVSCLIAVSVATAGFWIVFRLLQWKPNSEVIRFGSAIVIAVAVCSMHYTGMTAATYKVRKEEPVTSLSGVSSDALLVASLAWSVFAVVAALSGLAIYARKSVAFYRDEIMDDVLEMIDAQLKKSRNYEDLQRNINKNIIQVLKVRTTKSGKSTHAGGARSSTAISESATKKSQKGTKGGARVVPSATPDTGSANAGTATAS</sequence>
<evidence type="ECO:0000313" key="5">
    <source>
        <dbReference type="Proteomes" id="UP000241890"/>
    </source>
</evidence>
<reference evidence="4 5" key="1">
    <citation type="submission" date="2017-12" db="EMBL/GenBank/DDBJ databases">
        <title>Sequencing, de novo assembly and annotation of complete genome of a new Thraustochytrid species, strain FCC1311.</title>
        <authorList>
            <person name="Sedici K."/>
            <person name="Godart F."/>
            <person name="Aiese Cigliano R."/>
            <person name="Sanseverino W."/>
            <person name="Barakat M."/>
            <person name="Ortet P."/>
            <person name="Marechal E."/>
            <person name="Cagnac O."/>
            <person name="Amato A."/>
        </authorList>
    </citation>
    <scope>NUCLEOTIDE SEQUENCE [LARGE SCALE GENOMIC DNA]</scope>
</reference>
<organism evidence="4 5">
    <name type="scientific">Hondaea fermentalgiana</name>
    <dbReference type="NCBI Taxonomy" id="2315210"/>
    <lineage>
        <taxon>Eukaryota</taxon>
        <taxon>Sar</taxon>
        <taxon>Stramenopiles</taxon>
        <taxon>Bigyra</taxon>
        <taxon>Labyrinthulomycetes</taxon>
        <taxon>Thraustochytrida</taxon>
        <taxon>Thraustochytriidae</taxon>
        <taxon>Hondaea</taxon>
    </lineage>
</organism>